<comment type="function">
    <text evidence="3">Nucleoside triphosphate pyrophosphatase that hydrolyzes dTTP and UTP. May have a dual role in cell division arrest and in preventing the incorporation of modified nucleotides into cellular nucleic acids.</text>
</comment>
<evidence type="ECO:0000256" key="3">
    <source>
        <dbReference type="HAMAP-Rule" id="MF_00528"/>
    </source>
</evidence>
<dbReference type="NCBIfam" id="TIGR00172">
    <property type="entry name" value="maf"/>
    <property type="match status" value="1"/>
</dbReference>
<dbReference type="InterPro" id="IPR003697">
    <property type="entry name" value="Maf-like"/>
</dbReference>
<comment type="caution">
    <text evidence="3">Lacks conserved residue(s) required for the propagation of feature annotation.</text>
</comment>
<dbReference type="AlphaFoldDB" id="A0A919YJ80"/>
<protein>
    <recommendedName>
        <fullName evidence="3">dTTP/UTP pyrophosphatase</fullName>
        <shortName evidence="3">dTTPase/UTPase</shortName>
        <ecNumber evidence="3">3.6.1.9</ecNumber>
    </recommendedName>
    <alternativeName>
        <fullName evidence="3">Nucleoside triphosphate pyrophosphatase</fullName>
    </alternativeName>
    <alternativeName>
        <fullName evidence="3">Nucleotide pyrophosphatase</fullName>
        <shortName evidence="3">Nucleotide PPase</shortName>
    </alternativeName>
</protein>
<dbReference type="EC" id="3.6.1.9" evidence="3"/>
<dbReference type="GO" id="GO:0005737">
    <property type="term" value="C:cytoplasm"/>
    <property type="evidence" value="ECO:0007669"/>
    <property type="project" value="UniProtKB-SubCell"/>
</dbReference>
<dbReference type="GO" id="GO:0047429">
    <property type="term" value="F:nucleoside triphosphate diphosphatase activity"/>
    <property type="evidence" value="ECO:0007669"/>
    <property type="project" value="UniProtKB-EC"/>
</dbReference>
<dbReference type="PANTHER" id="PTHR43213:SF5">
    <property type="entry name" value="BIFUNCTIONAL DTTP_UTP PYROPHOSPHATASE_METHYLTRANSFERASE PROTEIN-RELATED"/>
    <property type="match status" value="1"/>
</dbReference>
<keyword evidence="2 3" id="KW-0378">Hydrolase</keyword>
<comment type="caution">
    <text evidence="4">The sequence shown here is derived from an EMBL/GenBank/DDBJ whole genome shotgun (WGS) entry which is preliminary data.</text>
</comment>
<evidence type="ECO:0000313" key="5">
    <source>
        <dbReference type="Proteomes" id="UP000682811"/>
    </source>
</evidence>
<dbReference type="CDD" id="cd00555">
    <property type="entry name" value="Maf"/>
    <property type="match status" value="1"/>
</dbReference>
<dbReference type="EMBL" id="BORT01000023">
    <property type="protein sequence ID" value="GIO49650.1"/>
    <property type="molecule type" value="Genomic_DNA"/>
</dbReference>
<evidence type="ECO:0000256" key="1">
    <source>
        <dbReference type="ARBA" id="ARBA00001968"/>
    </source>
</evidence>
<evidence type="ECO:0000313" key="4">
    <source>
        <dbReference type="EMBL" id="GIO49650.1"/>
    </source>
</evidence>
<comment type="similarity">
    <text evidence="3">Belongs to the Maf family. YhdE subfamily.</text>
</comment>
<evidence type="ECO:0000256" key="2">
    <source>
        <dbReference type="ARBA" id="ARBA00022801"/>
    </source>
</evidence>
<feature type="site" description="Important for substrate specificity" evidence="3">
    <location>
        <position position="17"/>
    </location>
</feature>
<dbReference type="HAMAP" id="MF_00528">
    <property type="entry name" value="Maf"/>
    <property type="match status" value="1"/>
</dbReference>
<proteinExistence type="inferred from homology"/>
<comment type="cofactor">
    <cofactor evidence="1 3">
        <name>a divalent metal cation</name>
        <dbReference type="ChEBI" id="CHEBI:60240"/>
    </cofactor>
</comment>
<organism evidence="4 5">
    <name type="scientific">Paenibacillus azoreducens</name>
    <dbReference type="NCBI Taxonomy" id="116718"/>
    <lineage>
        <taxon>Bacteria</taxon>
        <taxon>Bacillati</taxon>
        <taxon>Bacillota</taxon>
        <taxon>Bacilli</taxon>
        <taxon>Bacillales</taxon>
        <taxon>Paenibacillaceae</taxon>
        <taxon>Paenibacillus</taxon>
    </lineage>
</organism>
<name>A0A919YJ80_9BACL</name>
<dbReference type="Proteomes" id="UP000682811">
    <property type="component" value="Unassembled WGS sequence"/>
</dbReference>
<sequence length="263" mass="28897">MKSNTSRRIVLASTSPRRQELIASLHIPYEIHPSHVDEHTPKEWSPEHIVEELSLRKAQAVYAEIADPGEDAVVVGSDTIVVLGDEVLGKPADDEDAFRMLKSLQGRTHQVYTGIACIDAANGQTQVRHRMTLVTMKELSDAQIKAYIKSGEPSDKAGDYDTTMHLGDIGQYRVLSQSPSGQPEVIVGHTVSKVTFRPMSDAEIEAYVKTGEPLDKAGSYGAQGLGAVFIEKIEGDFFSIMGLPLNLLYQMLLKFGISPFQEK</sequence>
<dbReference type="InterPro" id="IPR029001">
    <property type="entry name" value="ITPase-like_fam"/>
</dbReference>
<dbReference type="RefSeq" id="WP_212980073.1">
    <property type="nucleotide sequence ID" value="NZ_AP025343.1"/>
</dbReference>
<comment type="catalytic activity">
    <reaction evidence="3">
        <text>dTTP + H2O = dTMP + diphosphate + H(+)</text>
        <dbReference type="Rhea" id="RHEA:28534"/>
        <dbReference type="ChEBI" id="CHEBI:15377"/>
        <dbReference type="ChEBI" id="CHEBI:15378"/>
        <dbReference type="ChEBI" id="CHEBI:33019"/>
        <dbReference type="ChEBI" id="CHEBI:37568"/>
        <dbReference type="ChEBI" id="CHEBI:63528"/>
        <dbReference type="EC" id="3.6.1.9"/>
    </reaction>
</comment>
<reference evidence="4 5" key="1">
    <citation type="submission" date="2021-03" db="EMBL/GenBank/DDBJ databases">
        <title>Antimicrobial resistance genes in bacteria isolated from Japanese honey, and their potential for conferring macrolide and lincosamide resistance in the American foulbrood pathogen Paenibacillus larvae.</title>
        <authorList>
            <person name="Okamoto M."/>
            <person name="Kumagai M."/>
            <person name="Kanamori H."/>
            <person name="Takamatsu D."/>
        </authorList>
    </citation>
    <scope>NUCLEOTIDE SEQUENCE [LARGE SCALE GENOMIC DNA]</scope>
    <source>
        <strain evidence="4 5">J34TS1</strain>
    </source>
</reference>
<feature type="active site" description="Proton acceptor" evidence="3">
    <location>
        <position position="78"/>
    </location>
</feature>
<dbReference type="Gene3D" id="3.90.950.10">
    <property type="match status" value="2"/>
</dbReference>
<feature type="site" description="Important for substrate specificity" evidence="3">
    <location>
        <position position="79"/>
    </location>
</feature>
<feature type="site" description="Important for substrate specificity" evidence="3">
    <location>
        <position position="223"/>
    </location>
</feature>
<keyword evidence="5" id="KW-1185">Reference proteome</keyword>
<dbReference type="PANTHER" id="PTHR43213">
    <property type="entry name" value="BIFUNCTIONAL DTTP/UTP PYROPHOSPHATASE/METHYLTRANSFERASE PROTEIN-RELATED"/>
    <property type="match status" value="1"/>
</dbReference>
<keyword evidence="3" id="KW-0963">Cytoplasm</keyword>
<dbReference type="Pfam" id="PF02545">
    <property type="entry name" value="Maf"/>
    <property type="match status" value="2"/>
</dbReference>
<gene>
    <name evidence="4" type="ORF">J34TS1_44150</name>
</gene>
<dbReference type="SUPFAM" id="SSF52972">
    <property type="entry name" value="ITPase-like"/>
    <property type="match status" value="2"/>
</dbReference>
<keyword evidence="3" id="KW-0546">Nucleotide metabolism</keyword>
<comment type="subcellular location">
    <subcellularLocation>
        <location evidence="3">Cytoplasm</location>
    </subcellularLocation>
</comment>
<dbReference type="GO" id="GO:0009117">
    <property type="term" value="P:nucleotide metabolic process"/>
    <property type="evidence" value="ECO:0007669"/>
    <property type="project" value="UniProtKB-KW"/>
</dbReference>
<accession>A0A919YJ80</accession>
<comment type="catalytic activity">
    <reaction evidence="3">
        <text>UTP + H2O = UMP + diphosphate + H(+)</text>
        <dbReference type="Rhea" id="RHEA:29395"/>
        <dbReference type="ChEBI" id="CHEBI:15377"/>
        <dbReference type="ChEBI" id="CHEBI:15378"/>
        <dbReference type="ChEBI" id="CHEBI:33019"/>
        <dbReference type="ChEBI" id="CHEBI:46398"/>
        <dbReference type="ChEBI" id="CHEBI:57865"/>
        <dbReference type="EC" id="3.6.1.9"/>
    </reaction>
</comment>